<proteinExistence type="predicted"/>
<name>A0A563VKX3_9CYAN</name>
<keyword evidence="2" id="KW-1185">Reference proteome</keyword>
<protein>
    <submittedName>
        <fullName evidence="1">Uncharacterized protein</fullName>
    </submittedName>
</protein>
<dbReference type="EMBL" id="CAACVJ010000037">
    <property type="protein sequence ID" value="VEP12071.1"/>
    <property type="molecule type" value="Genomic_DNA"/>
</dbReference>
<gene>
    <name evidence="1" type="ORF">H1P_1310009</name>
</gene>
<reference evidence="1 2" key="1">
    <citation type="submission" date="2019-01" db="EMBL/GenBank/DDBJ databases">
        <authorList>
            <person name="Brito A."/>
        </authorList>
    </citation>
    <scope>NUCLEOTIDE SEQUENCE [LARGE SCALE GENOMIC DNA]</scope>
    <source>
        <strain evidence="1">1</strain>
    </source>
</reference>
<dbReference type="Proteomes" id="UP000320055">
    <property type="component" value="Unassembled WGS sequence"/>
</dbReference>
<dbReference type="RefSeq" id="WP_144869903.1">
    <property type="nucleotide sequence ID" value="NZ_LR213884.1"/>
</dbReference>
<dbReference type="OrthoDB" id="559033at2"/>
<accession>A0A563VKX3</accession>
<organism evidence="1 2">
    <name type="scientific">Hyella patelloides LEGE 07179</name>
    <dbReference type="NCBI Taxonomy" id="945734"/>
    <lineage>
        <taxon>Bacteria</taxon>
        <taxon>Bacillati</taxon>
        <taxon>Cyanobacteriota</taxon>
        <taxon>Cyanophyceae</taxon>
        <taxon>Pleurocapsales</taxon>
        <taxon>Hyellaceae</taxon>
        <taxon>Hyella</taxon>
    </lineage>
</organism>
<dbReference type="AlphaFoldDB" id="A0A563VKX3"/>
<evidence type="ECO:0000313" key="1">
    <source>
        <dbReference type="EMBL" id="VEP12071.1"/>
    </source>
</evidence>
<evidence type="ECO:0000313" key="2">
    <source>
        <dbReference type="Proteomes" id="UP000320055"/>
    </source>
</evidence>
<sequence>MAITSSKLNYNQHPILDDKDEDFKALIAEFALELENLSLEQKNKLGLFKAIELTNAVVQTLEKEQAPEALGESKALSLFNIVRSAIRSRYLNLPDATIISLKDNKLKQLIDRACIMFHAGKKDLKQKEKSVAFSMAQNIVLSTEIQQGLEKFCNYYPELHTPKIIKLVQDRYLKPFT</sequence>